<dbReference type="AlphaFoldDB" id="A0A8X8ZT40"/>
<name>A0A8X8ZT40_SALSN</name>
<feature type="compositionally biased region" description="Low complexity" evidence="1">
    <location>
        <begin position="24"/>
        <end position="33"/>
    </location>
</feature>
<reference evidence="2" key="2">
    <citation type="submission" date="2020-08" db="EMBL/GenBank/DDBJ databases">
        <title>Plant Genome Project.</title>
        <authorList>
            <person name="Zhang R.-G."/>
        </authorList>
    </citation>
    <scope>NUCLEOTIDE SEQUENCE</scope>
    <source>
        <strain evidence="2">Huo1</strain>
        <tissue evidence="2">Leaf</tissue>
    </source>
</reference>
<comment type="caution">
    <text evidence="2">The sequence shown here is derived from an EMBL/GenBank/DDBJ whole genome shotgun (WGS) entry which is preliminary data.</text>
</comment>
<protein>
    <submittedName>
        <fullName evidence="2">Uncharacterized protein</fullName>
    </submittedName>
</protein>
<dbReference type="PANTHER" id="PTHR34210">
    <property type="entry name" value="OS01G0252900 PROTEIN"/>
    <property type="match status" value="1"/>
</dbReference>
<feature type="compositionally biased region" description="Basic and acidic residues" evidence="1">
    <location>
        <begin position="232"/>
        <end position="262"/>
    </location>
</feature>
<accession>A0A8X8ZT40</accession>
<proteinExistence type="predicted"/>
<organism evidence="2">
    <name type="scientific">Salvia splendens</name>
    <name type="common">Scarlet sage</name>
    <dbReference type="NCBI Taxonomy" id="180675"/>
    <lineage>
        <taxon>Eukaryota</taxon>
        <taxon>Viridiplantae</taxon>
        <taxon>Streptophyta</taxon>
        <taxon>Embryophyta</taxon>
        <taxon>Tracheophyta</taxon>
        <taxon>Spermatophyta</taxon>
        <taxon>Magnoliopsida</taxon>
        <taxon>eudicotyledons</taxon>
        <taxon>Gunneridae</taxon>
        <taxon>Pentapetalae</taxon>
        <taxon>asterids</taxon>
        <taxon>lamiids</taxon>
        <taxon>Lamiales</taxon>
        <taxon>Lamiaceae</taxon>
        <taxon>Nepetoideae</taxon>
        <taxon>Mentheae</taxon>
        <taxon>Salviinae</taxon>
        <taxon>Salvia</taxon>
        <taxon>Salvia subgen. Calosphace</taxon>
        <taxon>core Calosphace</taxon>
    </lineage>
</organism>
<feature type="region of interest" description="Disordered" evidence="1">
    <location>
        <begin position="1"/>
        <end position="130"/>
    </location>
</feature>
<evidence type="ECO:0000313" key="2">
    <source>
        <dbReference type="EMBL" id="KAG6417242.1"/>
    </source>
</evidence>
<keyword evidence="3" id="KW-1185">Reference proteome</keyword>
<dbReference type="PANTHER" id="PTHR34210:SF1">
    <property type="entry name" value="OS03G0274700 PROTEIN"/>
    <property type="match status" value="1"/>
</dbReference>
<dbReference type="Proteomes" id="UP000298416">
    <property type="component" value="Unassembled WGS sequence"/>
</dbReference>
<reference evidence="2" key="1">
    <citation type="submission" date="2018-01" db="EMBL/GenBank/DDBJ databases">
        <authorList>
            <person name="Mao J.F."/>
        </authorList>
    </citation>
    <scope>NUCLEOTIDE SEQUENCE</scope>
    <source>
        <strain evidence="2">Huo1</strain>
        <tissue evidence="2">Leaf</tissue>
    </source>
</reference>
<sequence length="280" mass="31654">MRRQGGHYGGESGGGGGGYGSGGSQSHQNSKSGYYQGRHEEQQQQQQQSGDKEGAQHNNQWRWERDGPEAKLPQASIAGSSQGRDAPRSYYQNQRMDPRMPVERQGGGDPRSQSHEEDMDIGYEDNRMPPTLEGLEQRFVDDIMKLSKEQTDAEDAENARHRERINAINVKYEEQLFALRAKHVGWRDEFLRRESQARHQQYQQIVMDQYPASGAGGPSTDPRGANAGSGGESHRSYNSDSYDSYRERGPRYPANARDHGYEAKAPYPRGRAYESASRYY</sequence>
<feature type="region of interest" description="Disordered" evidence="1">
    <location>
        <begin position="210"/>
        <end position="280"/>
    </location>
</feature>
<evidence type="ECO:0000313" key="3">
    <source>
        <dbReference type="Proteomes" id="UP000298416"/>
    </source>
</evidence>
<feature type="compositionally biased region" description="Gly residues" evidence="1">
    <location>
        <begin position="1"/>
        <end position="23"/>
    </location>
</feature>
<evidence type="ECO:0000256" key="1">
    <source>
        <dbReference type="SAM" id="MobiDB-lite"/>
    </source>
</evidence>
<dbReference type="EMBL" id="PNBA02000007">
    <property type="protein sequence ID" value="KAG6417242.1"/>
    <property type="molecule type" value="Genomic_DNA"/>
</dbReference>
<gene>
    <name evidence="2" type="ORF">SASPL_119395</name>
</gene>